<dbReference type="EMBL" id="VFPP01000001">
    <property type="protein sequence ID" value="TQM80208.1"/>
    <property type="molecule type" value="Genomic_DNA"/>
</dbReference>
<evidence type="ECO:0000313" key="1">
    <source>
        <dbReference type="EMBL" id="TQM80208.1"/>
    </source>
</evidence>
<dbReference type="Proteomes" id="UP000316628">
    <property type="component" value="Unassembled WGS sequence"/>
</dbReference>
<reference evidence="1 2" key="1">
    <citation type="submission" date="2019-06" db="EMBL/GenBank/DDBJ databases">
        <title>Sequencing the genomes of 1000 actinobacteria strains.</title>
        <authorList>
            <person name="Klenk H.-P."/>
        </authorList>
    </citation>
    <scope>NUCLEOTIDE SEQUENCE [LARGE SCALE GENOMIC DNA]</scope>
    <source>
        <strain evidence="1 2">DSM 45456</strain>
    </source>
</reference>
<accession>A0A543JBJ1</accession>
<comment type="caution">
    <text evidence="1">The sequence shown here is derived from an EMBL/GenBank/DDBJ whole genome shotgun (WGS) entry which is preliminary data.</text>
</comment>
<sequence>MGSRFYQVSVIESSGSGTSLFRQITREPADGTEDLHAWMVRTLLDRRCDLGLYVGEAGVIVADEDQVDADLWLAWDGVAAFATAE</sequence>
<protein>
    <submittedName>
        <fullName evidence="1">Uncharacterized protein</fullName>
    </submittedName>
</protein>
<dbReference type="AlphaFoldDB" id="A0A543JBJ1"/>
<organism evidence="1 2">
    <name type="scientific">Saccharothrix saharensis</name>
    <dbReference type="NCBI Taxonomy" id="571190"/>
    <lineage>
        <taxon>Bacteria</taxon>
        <taxon>Bacillati</taxon>
        <taxon>Actinomycetota</taxon>
        <taxon>Actinomycetes</taxon>
        <taxon>Pseudonocardiales</taxon>
        <taxon>Pseudonocardiaceae</taxon>
        <taxon>Saccharothrix</taxon>
    </lineage>
</organism>
<gene>
    <name evidence="1" type="ORF">FHX81_2536</name>
</gene>
<proteinExistence type="predicted"/>
<evidence type="ECO:0000313" key="2">
    <source>
        <dbReference type="Proteomes" id="UP000316628"/>
    </source>
</evidence>
<dbReference type="RefSeq" id="WP_141978029.1">
    <property type="nucleotide sequence ID" value="NZ_VFPP01000001.1"/>
</dbReference>
<name>A0A543JBJ1_9PSEU</name>
<dbReference type="OrthoDB" id="3692978at2"/>
<keyword evidence="2" id="KW-1185">Reference proteome</keyword>